<dbReference type="CDD" id="cd17356">
    <property type="entry name" value="MFS_HXT"/>
    <property type="match status" value="1"/>
</dbReference>
<dbReference type="SUPFAM" id="SSF103473">
    <property type="entry name" value="MFS general substrate transporter"/>
    <property type="match status" value="1"/>
</dbReference>
<evidence type="ECO:0000256" key="3">
    <source>
        <dbReference type="ARBA" id="ARBA00022448"/>
    </source>
</evidence>
<name>A0A9W9NQ70_9EURO</name>
<dbReference type="PRINTS" id="PR00171">
    <property type="entry name" value="SUGRTRNSPORT"/>
</dbReference>
<reference evidence="11" key="2">
    <citation type="journal article" date="2023" name="IMA Fungus">
        <title>Comparative genomic study of the Penicillium genus elucidates a diverse pangenome and 15 lateral gene transfer events.</title>
        <authorList>
            <person name="Petersen C."/>
            <person name="Sorensen T."/>
            <person name="Nielsen M.R."/>
            <person name="Sondergaard T.E."/>
            <person name="Sorensen J.L."/>
            <person name="Fitzpatrick D.A."/>
            <person name="Frisvad J.C."/>
            <person name="Nielsen K.L."/>
        </authorList>
    </citation>
    <scope>NUCLEOTIDE SEQUENCE</scope>
    <source>
        <strain evidence="11">IBT 19713</strain>
    </source>
</reference>
<evidence type="ECO:0000256" key="9">
    <source>
        <dbReference type="SAM" id="Phobius"/>
    </source>
</evidence>
<dbReference type="PROSITE" id="PS00216">
    <property type="entry name" value="SUGAR_TRANSPORT_1"/>
    <property type="match status" value="1"/>
</dbReference>
<feature type="transmembrane region" description="Helical" evidence="9">
    <location>
        <begin position="191"/>
        <end position="210"/>
    </location>
</feature>
<evidence type="ECO:0000256" key="5">
    <source>
        <dbReference type="ARBA" id="ARBA00022989"/>
    </source>
</evidence>
<reference evidence="11" key="1">
    <citation type="submission" date="2022-11" db="EMBL/GenBank/DDBJ databases">
        <authorList>
            <person name="Petersen C."/>
        </authorList>
    </citation>
    <scope>NUCLEOTIDE SEQUENCE</scope>
    <source>
        <strain evidence="11">IBT 19713</strain>
    </source>
</reference>
<evidence type="ECO:0000259" key="10">
    <source>
        <dbReference type="PROSITE" id="PS50850"/>
    </source>
</evidence>
<gene>
    <name evidence="11" type="ORF">N7468_008503</name>
</gene>
<feature type="transmembrane region" description="Helical" evidence="9">
    <location>
        <begin position="346"/>
        <end position="367"/>
    </location>
</feature>
<feature type="transmembrane region" description="Helical" evidence="9">
    <location>
        <begin position="313"/>
        <end position="334"/>
    </location>
</feature>
<dbReference type="InterPro" id="IPR036259">
    <property type="entry name" value="MFS_trans_sf"/>
</dbReference>
<organism evidence="11 12">
    <name type="scientific">Penicillium chermesinum</name>
    <dbReference type="NCBI Taxonomy" id="63820"/>
    <lineage>
        <taxon>Eukaryota</taxon>
        <taxon>Fungi</taxon>
        <taxon>Dikarya</taxon>
        <taxon>Ascomycota</taxon>
        <taxon>Pezizomycotina</taxon>
        <taxon>Eurotiomycetes</taxon>
        <taxon>Eurotiomycetidae</taxon>
        <taxon>Eurotiales</taxon>
        <taxon>Aspergillaceae</taxon>
        <taxon>Penicillium</taxon>
    </lineage>
</organism>
<dbReference type="GO" id="GO:0005351">
    <property type="term" value="F:carbohydrate:proton symporter activity"/>
    <property type="evidence" value="ECO:0007669"/>
    <property type="project" value="TreeGrafter"/>
</dbReference>
<dbReference type="RefSeq" id="XP_058328144.1">
    <property type="nucleotide sequence ID" value="XM_058477799.1"/>
</dbReference>
<dbReference type="Proteomes" id="UP001150941">
    <property type="component" value="Unassembled WGS sequence"/>
</dbReference>
<comment type="subcellular location">
    <subcellularLocation>
        <location evidence="1">Membrane</location>
        <topology evidence="1">Multi-pass membrane protein</topology>
    </subcellularLocation>
</comment>
<sequence length="542" mass="59649">MPIGNIYVIASVAVVGGGLFGFDISSMSAQLTENSYKCYFNQGPKGPPFNDDLECSGPTSLNQGGITAAMAAGSWLGALLSGPISDRMGRKWSIMLGCLIWIVGSVLICAAQDIAMLCVGRVINGLSIGIESAQVPVYISELSPPSKRGRFVGLQQWAITWGILIMYYISYGTSFIGEQNSQHYNPASWRVPWGLQMIPAIFLFCAMFFLPESPRWLARADRWEEAHDVLALVHGKGDRDHPFVALELQDIRDMCELERQHASVTYLDLFKPKMLNRTMIGLFCQIWSQLTGMNVMMYYIGYVFGMAGYKGNANLLASSIQYIINVVMTLPALLWQDKWGRRPTMLVGAFLMMAFMFANAGILGGAGTIIPKSERDSPEQSMSVTGSAAKGLIACTYLFVASYAPTWGPASWTYPPELFPLRLRGKGVALATSGNWAFNTALGLFTPSAFTNIAWKTYILFGVFNLAMFVHVFFMFPETAGKTLEETEAMFEDPNGIPYVGTPAWKTRVATKQTVALEHGDLESAKAHEARTTTIETTEHTQ</sequence>
<comment type="similarity">
    <text evidence="2 7">Belongs to the major facilitator superfamily. Sugar transporter (TC 2.A.1.1) family.</text>
</comment>
<keyword evidence="12" id="KW-1185">Reference proteome</keyword>
<accession>A0A9W9NQ70</accession>
<dbReference type="InterPro" id="IPR020846">
    <property type="entry name" value="MFS_dom"/>
</dbReference>
<dbReference type="Gene3D" id="1.20.1250.20">
    <property type="entry name" value="MFS general substrate transporter like domains"/>
    <property type="match status" value="1"/>
</dbReference>
<evidence type="ECO:0000313" key="12">
    <source>
        <dbReference type="Proteomes" id="UP001150941"/>
    </source>
</evidence>
<dbReference type="FunFam" id="1.20.1250.20:FF:000026">
    <property type="entry name" value="MFS quinate transporter QutD"/>
    <property type="match status" value="1"/>
</dbReference>
<dbReference type="InterPro" id="IPR003663">
    <property type="entry name" value="Sugar/inositol_transpt"/>
</dbReference>
<dbReference type="PROSITE" id="PS00217">
    <property type="entry name" value="SUGAR_TRANSPORT_2"/>
    <property type="match status" value="1"/>
</dbReference>
<keyword evidence="5 9" id="KW-1133">Transmembrane helix</keyword>
<evidence type="ECO:0000256" key="2">
    <source>
        <dbReference type="ARBA" id="ARBA00010992"/>
    </source>
</evidence>
<keyword evidence="4 9" id="KW-0812">Transmembrane</keyword>
<feature type="transmembrane region" description="Helical" evidence="9">
    <location>
        <begin position="151"/>
        <end position="171"/>
    </location>
</feature>
<evidence type="ECO:0000256" key="1">
    <source>
        <dbReference type="ARBA" id="ARBA00004141"/>
    </source>
</evidence>
<proteinExistence type="inferred from homology"/>
<dbReference type="GO" id="GO:0016020">
    <property type="term" value="C:membrane"/>
    <property type="evidence" value="ECO:0007669"/>
    <property type="project" value="UniProtKB-SubCell"/>
</dbReference>
<feature type="transmembrane region" description="Helical" evidence="9">
    <location>
        <begin position="94"/>
        <end position="116"/>
    </location>
</feature>
<evidence type="ECO:0000256" key="6">
    <source>
        <dbReference type="ARBA" id="ARBA00023136"/>
    </source>
</evidence>
<evidence type="ECO:0000256" key="8">
    <source>
        <dbReference type="SAM" id="MobiDB-lite"/>
    </source>
</evidence>
<keyword evidence="3 7" id="KW-0813">Transport</keyword>
<evidence type="ECO:0000256" key="4">
    <source>
        <dbReference type="ARBA" id="ARBA00022692"/>
    </source>
</evidence>
<evidence type="ECO:0000256" key="7">
    <source>
        <dbReference type="RuleBase" id="RU003346"/>
    </source>
</evidence>
<feature type="transmembrane region" description="Helical" evidence="9">
    <location>
        <begin position="458"/>
        <end position="476"/>
    </location>
</feature>
<feature type="region of interest" description="Disordered" evidence="8">
    <location>
        <begin position="521"/>
        <end position="542"/>
    </location>
</feature>
<dbReference type="OrthoDB" id="4142200at2759"/>
<keyword evidence="6 9" id="KW-0472">Membrane</keyword>
<dbReference type="NCBIfam" id="TIGR00879">
    <property type="entry name" value="SP"/>
    <property type="match status" value="1"/>
</dbReference>
<dbReference type="GeneID" id="83205102"/>
<dbReference type="PANTHER" id="PTHR48022">
    <property type="entry name" value="PLASTIDIC GLUCOSE TRANSPORTER 4"/>
    <property type="match status" value="1"/>
</dbReference>
<feature type="domain" description="Major facilitator superfamily (MFS) profile" evidence="10">
    <location>
        <begin position="9"/>
        <end position="480"/>
    </location>
</feature>
<dbReference type="PROSITE" id="PS50850">
    <property type="entry name" value="MFS"/>
    <property type="match status" value="1"/>
</dbReference>
<dbReference type="PANTHER" id="PTHR48022:SF7">
    <property type="entry name" value="MAJOR FACILITATOR SUPERFAMILY (MFS) PROFILE DOMAIN-CONTAINING PROTEIN-RELATED"/>
    <property type="match status" value="1"/>
</dbReference>
<feature type="transmembrane region" description="Helical" evidence="9">
    <location>
        <begin position="280"/>
        <end position="301"/>
    </location>
</feature>
<comment type="caution">
    <text evidence="11">The sequence shown here is derived from an EMBL/GenBank/DDBJ whole genome shotgun (WGS) entry which is preliminary data.</text>
</comment>
<feature type="transmembrane region" description="Helical" evidence="9">
    <location>
        <begin position="6"/>
        <end position="24"/>
    </location>
</feature>
<dbReference type="AlphaFoldDB" id="A0A9W9NQ70"/>
<dbReference type="Pfam" id="PF00083">
    <property type="entry name" value="Sugar_tr"/>
    <property type="match status" value="1"/>
</dbReference>
<dbReference type="InterPro" id="IPR005829">
    <property type="entry name" value="Sugar_transporter_CS"/>
</dbReference>
<dbReference type="InterPro" id="IPR005828">
    <property type="entry name" value="MFS_sugar_transport-like"/>
</dbReference>
<evidence type="ECO:0000313" key="11">
    <source>
        <dbReference type="EMBL" id="KAJ5223961.1"/>
    </source>
</evidence>
<dbReference type="InterPro" id="IPR050360">
    <property type="entry name" value="MFS_Sugar_Transporters"/>
</dbReference>
<protein>
    <recommendedName>
        <fullName evidence="10">Major facilitator superfamily (MFS) profile domain-containing protein</fullName>
    </recommendedName>
</protein>
<dbReference type="EMBL" id="JAPQKS010000006">
    <property type="protein sequence ID" value="KAJ5223961.1"/>
    <property type="molecule type" value="Genomic_DNA"/>
</dbReference>